<feature type="non-terminal residue" evidence="4">
    <location>
        <position position="118"/>
    </location>
</feature>
<dbReference type="PANTHER" id="PTHR31921">
    <property type="entry name" value="PROTEIN DPCD"/>
    <property type="match status" value="1"/>
</dbReference>
<gene>
    <name evidence="4" type="ORF">TSOC_015189</name>
</gene>
<feature type="non-terminal residue" evidence="4">
    <location>
        <position position="1"/>
    </location>
</feature>
<protein>
    <recommendedName>
        <fullName evidence="2">Protein DPCD</fullName>
    </recommendedName>
</protein>
<dbReference type="EMBL" id="PGGS01004403">
    <property type="protein sequence ID" value="PNG99041.1"/>
    <property type="molecule type" value="Genomic_DNA"/>
</dbReference>
<dbReference type="PRINTS" id="PR02065">
    <property type="entry name" value="PROTEINDPCD"/>
</dbReference>
<reference evidence="4 5" key="1">
    <citation type="journal article" date="2017" name="Mol. Biol. Evol.">
        <title>The 4-celled Tetrabaena socialis nuclear genome reveals the essential components for genetic control of cell number at the origin of multicellularity in the volvocine lineage.</title>
        <authorList>
            <person name="Featherston J."/>
            <person name="Arakaki Y."/>
            <person name="Hanschen E.R."/>
            <person name="Ferris P.J."/>
            <person name="Michod R.E."/>
            <person name="Olson B.J.S.C."/>
            <person name="Nozaki H."/>
            <person name="Durand P.M."/>
        </authorList>
    </citation>
    <scope>NUCLEOTIDE SEQUENCE [LARGE SCALE GENOMIC DNA]</scope>
    <source>
        <strain evidence="4 5">NIES-571</strain>
    </source>
</reference>
<proteinExistence type="inferred from homology"/>
<dbReference type="AlphaFoldDB" id="A0A2J7ZFI4"/>
<feature type="region of interest" description="Disordered" evidence="3">
    <location>
        <begin position="39"/>
        <end position="72"/>
    </location>
</feature>
<name>A0A2J7ZFI4_9CHLO</name>
<comment type="caution">
    <text evidence="4">The sequence shown here is derived from an EMBL/GenBank/DDBJ whole genome shotgun (WGS) entry which is preliminary data.</text>
</comment>
<dbReference type="OrthoDB" id="10256139at2759"/>
<comment type="similarity">
    <text evidence="1">Belongs to the DPCD family.</text>
</comment>
<accession>A0A2J7ZFI4</accession>
<keyword evidence="5" id="KW-1185">Reference proteome</keyword>
<organism evidence="4 5">
    <name type="scientific">Tetrabaena socialis</name>
    <dbReference type="NCBI Taxonomy" id="47790"/>
    <lineage>
        <taxon>Eukaryota</taxon>
        <taxon>Viridiplantae</taxon>
        <taxon>Chlorophyta</taxon>
        <taxon>core chlorophytes</taxon>
        <taxon>Chlorophyceae</taxon>
        <taxon>CS clade</taxon>
        <taxon>Chlamydomonadales</taxon>
        <taxon>Tetrabaenaceae</taxon>
        <taxon>Tetrabaena</taxon>
    </lineage>
</organism>
<evidence type="ECO:0000256" key="1">
    <source>
        <dbReference type="ARBA" id="ARBA00010597"/>
    </source>
</evidence>
<evidence type="ECO:0000313" key="4">
    <source>
        <dbReference type="EMBL" id="PNG99041.1"/>
    </source>
</evidence>
<dbReference type="Pfam" id="PF14913">
    <property type="entry name" value="DPCD"/>
    <property type="match status" value="2"/>
</dbReference>
<evidence type="ECO:0000313" key="5">
    <source>
        <dbReference type="Proteomes" id="UP000236333"/>
    </source>
</evidence>
<dbReference type="PANTHER" id="PTHR31921:SF1">
    <property type="entry name" value="PROTEIN DPCD"/>
    <property type="match status" value="1"/>
</dbReference>
<evidence type="ECO:0000256" key="2">
    <source>
        <dbReference type="ARBA" id="ARBA00020330"/>
    </source>
</evidence>
<feature type="compositionally biased region" description="Basic residues" evidence="3">
    <location>
        <begin position="42"/>
        <end position="65"/>
    </location>
</feature>
<dbReference type="Proteomes" id="UP000236333">
    <property type="component" value="Unassembled WGS sequence"/>
</dbReference>
<evidence type="ECO:0000256" key="3">
    <source>
        <dbReference type="SAM" id="MobiDB-lite"/>
    </source>
</evidence>
<dbReference type="InterPro" id="IPR026224">
    <property type="entry name" value="DPCD"/>
</dbReference>
<sequence length="118" mass="13616">PLFSRKDTRDCFQWRVRNLPYPADCFQVCIDHAQRQLVVRTSNKKPAQRPPRNNRRAPTTNRRHPNLTASPNRRYYKRFPVPELDVLSLPLSDAALTWAHANATLVISYAKPPAVLQA</sequence>